<feature type="transmembrane region" description="Helical" evidence="1">
    <location>
        <begin position="214"/>
        <end position="238"/>
    </location>
</feature>
<evidence type="ECO:0008006" key="5">
    <source>
        <dbReference type="Google" id="ProtNLM"/>
    </source>
</evidence>
<feature type="chain" id="PRO_5012900453" description="Mid2 domain-containing protein" evidence="2">
    <location>
        <begin position="18"/>
        <end position="314"/>
    </location>
</feature>
<feature type="signal peptide" evidence="2">
    <location>
        <begin position="1"/>
        <end position="17"/>
    </location>
</feature>
<dbReference type="Proteomes" id="UP001412239">
    <property type="component" value="Unassembled WGS sequence"/>
</dbReference>
<keyword evidence="4" id="KW-1185">Reference proteome</keyword>
<gene>
    <name evidence="3" type="ORF">GSTUAT00005590001</name>
</gene>
<reference evidence="3" key="1">
    <citation type="submission" date="2015-10" db="EMBL/GenBank/DDBJ databases">
        <authorList>
            <person name="Regsiter A."/>
            <person name="william w."/>
        </authorList>
    </citation>
    <scope>NUCLEOTIDE SEQUENCE</scope>
    <source>
        <strain evidence="3">Montdore</strain>
    </source>
</reference>
<name>A0A292PV19_9PEZI</name>
<protein>
    <recommendedName>
        <fullName evidence="5">Mid2 domain-containing protein</fullName>
    </recommendedName>
</protein>
<keyword evidence="1" id="KW-0472">Membrane</keyword>
<organism evidence="3 4">
    <name type="scientific">Tuber aestivum</name>
    <name type="common">summer truffle</name>
    <dbReference type="NCBI Taxonomy" id="59557"/>
    <lineage>
        <taxon>Eukaryota</taxon>
        <taxon>Fungi</taxon>
        <taxon>Dikarya</taxon>
        <taxon>Ascomycota</taxon>
        <taxon>Pezizomycotina</taxon>
        <taxon>Pezizomycetes</taxon>
        <taxon>Pezizales</taxon>
        <taxon>Tuberaceae</taxon>
        <taxon>Tuber</taxon>
    </lineage>
</organism>
<evidence type="ECO:0000256" key="1">
    <source>
        <dbReference type="SAM" id="Phobius"/>
    </source>
</evidence>
<accession>A0A292PV19</accession>
<evidence type="ECO:0000313" key="3">
    <source>
        <dbReference type="EMBL" id="CUS10333.1"/>
    </source>
</evidence>
<dbReference type="AlphaFoldDB" id="A0A292PV19"/>
<sequence length="314" mass="33112">MMRLLCLGFSILAAVEGVFVPQAFIVPPAQCIPWPTGVTGAMGALVTPPPHPDLVKRATVNYYCTGVMANVQCPSVRGFKGNCVVVSSTGQCCYETDIAKCTRGGNCKDFTAGCGTTCCTEAFPYCNTEVVPDDAIYPHCEQTQNPTYTNSYYLNGNTPGIGILTATRSDTGFITTQSPGSGTSFAIITPTRSSASPATSTPTGSDPEPLSGGAIAGIAVGGAAGLGALALGVFFLFFKKKPKQPTPTGNMAEYTTQQQHLQQYVPQPVHGHDQFAPKPYPEQHLAEAPANEPAPVIEYRPAWELPASNPQERA</sequence>
<evidence type="ECO:0000313" key="4">
    <source>
        <dbReference type="Proteomes" id="UP001412239"/>
    </source>
</evidence>
<keyword evidence="1" id="KW-0812">Transmembrane</keyword>
<evidence type="ECO:0000256" key="2">
    <source>
        <dbReference type="SAM" id="SignalP"/>
    </source>
</evidence>
<keyword evidence="1" id="KW-1133">Transmembrane helix</keyword>
<dbReference type="EMBL" id="LN891050">
    <property type="protein sequence ID" value="CUS10333.1"/>
    <property type="molecule type" value="Genomic_DNA"/>
</dbReference>
<proteinExistence type="predicted"/>
<keyword evidence="2" id="KW-0732">Signal</keyword>